<dbReference type="RefSeq" id="WP_183343433.1">
    <property type="nucleotide sequence ID" value="NZ_JACHNU010000004.1"/>
</dbReference>
<name>A0A840IFT5_9ACTN</name>
<dbReference type="Gene3D" id="3.40.50.1000">
    <property type="entry name" value="HAD superfamily/HAD-like"/>
    <property type="match status" value="1"/>
</dbReference>
<evidence type="ECO:0000256" key="2">
    <source>
        <dbReference type="SAM" id="SignalP"/>
    </source>
</evidence>
<evidence type="ECO:0000313" key="4">
    <source>
        <dbReference type="Proteomes" id="UP000585272"/>
    </source>
</evidence>
<dbReference type="InterPro" id="IPR036412">
    <property type="entry name" value="HAD-like_sf"/>
</dbReference>
<dbReference type="AlphaFoldDB" id="A0A840IFT5"/>
<dbReference type="EMBL" id="JACHNU010000004">
    <property type="protein sequence ID" value="MBB4663722.1"/>
    <property type="molecule type" value="Genomic_DNA"/>
</dbReference>
<dbReference type="PANTHER" id="PTHR31284">
    <property type="entry name" value="ACID PHOSPHATASE-LIKE PROTEIN"/>
    <property type="match status" value="1"/>
</dbReference>
<feature type="chain" id="PRO_5032934432" evidence="2">
    <location>
        <begin position="28"/>
        <end position="225"/>
    </location>
</feature>
<dbReference type="Proteomes" id="UP000585272">
    <property type="component" value="Unassembled WGS sequence"/>
</dbReference>
<gene>
    <name evidence="3" type="ORF">BDZ31_003317</name>
</gene>
<dbReference type="PANTHER" id="PTHR31284:SF10">
    <property type="entry name" value="ACID PHOSPHATASE-LIKE PROTEIN"/>
    <property type="match status" value="1"/>
</dbReference>
<dbReference type="Pfam" id="PF03767">
    <property type="entry name" value="Acid_phosphat_B"/>
    <property type="match status" value="1"/>
</dbReference>
<reference evidence="3 4" key="1">
    <citation type="submission" date="2020-08" db="EMBL/GenBank/DDBJ databases">
        <title>Genomic Encyclopedia of Archaeal and Bacterial Type Strains, Phase II (KMG-II): from individual species to whole genera.</title>
        <authorList>
            <person name="Goeker M."/>
        </authorList>
    </citation>
    <scope>NUCLEOTIDE SEQUENCE [LARGE SCALE GENOMIC DNA]</scope>
    <source>
        <strain evidence="3 4">DSM 23288</strain>
    </source>
</reference>
<dbReference type="InterPro" id="IPR023214">
    <property type="entry name" value="HAD_sf"/>
</dbReference>
<keyword evidence="1 2" id="KW-0732">Signal</keyword>
<keyword evidence="4" id="KW-1185">Reference proteome</keyword>
<organism evidence="3 4">
    <name type="scientific">Conexibacter arvalis</name>
    <dbReference type="NCBI Taxonomy" id="912552"/>
    <lineage>
        <taxon>Bacteria</taxon>
        <taxon>Bacillati</taxon>
        <taxon>Actinomycetota</taxon>
        <taxon>Thermoleophilia</taxon>
        <taxon>Solirubrobacterales</taxon>
        <taxon>Conexibacteraceae</taxon>
        <taxon>Conexibacter</taxon>
    </lineage>
</organism>
<dbReference type="InterPro" id="IPR005519">
    <property type="entry name" value="Acid_phosphat_B-like"/>
</dbReference>
<accession>A0A840IFT5</accession>
<feature type="signal peptide" evidence="2">
    <location>
        <begin position="1"/>
        <end position="27"/>
    </location>
</feature>
<comment type="caution">
    <text evidence="3">The sequence shown here is derived from an EMBL/GenBank/DDBJ whole genome shotgun (WGS) entry which is preliminary data.</text>
</comment>
<evidence type="ECO:0000313" key="3">
    <source>
        <dbReference type="EMBL" id="MBB4663722.1"/>
    </source>
</evidence>
<dbReference type="SUPFAM" id="SSF56784">
    <property type="entry name" value="HAD-like"/>
    <property type="match status" value="1"/>
</dbReference>
<protein>
    <submittedName>
        <fullName evidence="3">Putative secreted acid phosphatase</fullName>
    </submittedName>
</protein>
<evidence type="ECO:0000256" key="1">
    <source>
        <dbReference type="ARBA" id="ARBA00022729"/>
    </source>
</evidence>
<proteinExistence type="predicted"/>
<sequence length="225" mass="24825">MPTTARTLATGALLALGLAAAPAAATAADAPSADPTPERIAEIERYYESGAWKRDADAVAARALRQLRASVRRAREPRRLVAVFDVDDTALSTYDCMKAGFFTDGRRTACVVTGPHTAIAGVLKLFRYAQQRRVRVAFVTGRPEYVRTLTLQQLRRAGFRGRYQLLLRPSDDRRHSVVPFKSSARRSLQRGGRRVVLNIGDQRSDLAGGVAQRTFKLPNPMYTLP</sequence>